<dbReference type="SMART" id="SM01008">
    <property type="entry name" value="Ald_Xan_dh_C"/>
    <property type="match status" value="1"/>
</dbReference>
<protein>
    <submittedName>
        <fullName evidence="2">Xanthine dehydrogenase family protein molybdopterin-binding subunit</fullName>
    </submittedName>
</protein>
<comment type="caution">
    <text evidence="2">The sequence shown here is derived from an EMBL/GenBank/DDBJ whole genome shotgun (WGS) entry which is preliminary data.</text>
</comment>
<dbReference type="Proteomes" id="UP000266305">
    <property type="component" value="Unassembled WGS sequence"/>
</dbReference>
<dbReference type="InterPro" id="IPR037165">
    <property type="entry name" value="AldOxase/xan_DH_Mopterin-bd_sf"/>
</dbReference>
<accession>A0AAX1UR77</accession>
<evidence type="ECO:0000313" key="2">
    <source>
        <dbReference type="EMBL" id="RHZ98537.1"/>
    </source>
</evidence>
<dbReference type="Pfam" id="PF02738">
    <property type="entry name" value="MoCoBD_1"/>
    <property type="match status" value="1"/>
</dbReference>
<proteinExistence type="predicted"/>
<dbReference type="SUPFAM" id="SSF54665">
    <property type="entry name" value="CO dehydrogenase molybdoprotein N-domain-like"/>
    <property type="match status" value="1"/>
</dbReference>
<reference evidence="2 3" key="1">
    <citation type="submission" date="2018-08" db="EMBL/GenBank/DDBJ databases">
        <title>Draft genome sequence of Rhodobacter sphaeroides FY.</title>
        <authorList>
            <person name="Rayyan A."/>
            <person name="Meyer T.E."/>
            <person name="Kyndt J.A."/>
        </authorList>
    </citation>
    <scope>NUCLEOTIDE SEQUENCE [LARGE SCALE GENOMIC DNA]</scope>
    <source>
        <strain evidence="2 3">FY</strain>
    </source>
</reference>
<dbReference type="PANTHER" id="PTHR11908:SF123">
    <property type="entry name" value="ALDEHYDE OXIDOREDUCTASE MOLYBDENUM-BINDING SUBUNIT PAOC"/>
    <property type="match status" value="1"/>
</dbReference>
<dbReference type="InterPro" id="IPR016208">
    <property type="entry name" value="Ald_Oxase/xanthine_DH-like"/>
</dbReference>
<name>A0AAX1UR77_CERSP</name>
<dbReference type="AlphaFoldDB" id="A0AAX1UR77"/>
<organism evidence="2 3">
    <name type="scientific">Cereibacter sphaeroides</name>
    <name type="common">Rhodobacter sphaeroides</name>
    <dbReference type="NCBI Taxonomy" id="1063"/>
    <lineage>
        <taxon>Bacteria</taxon>
        <taxon>Pseudomonadati</taxon>
        <taxon>Pseudomonadota</taxon>
        <taxon>Alphaproteobacteria</taxon>
        <taxon>Rhodobacterales</taxon>
        <taxon>Paracoccaceae</taxon>
        <taxon>Cereibacter</taxon>
    </lineage>
</organism>
<dbReference type="InterPro" id="IPR036856">
    <property type="entry name" value="Ald_Oxase/Xan_DH_a/b_sf"/>
</dbReference>
<dbReference type="Gene3D" id="3.90.1170.50">
    <property type="entry name" value="Aldehyde oxidase/xanthine dehydrogenase, a/b hammerhead"/>
    <property type="match status" value="1"/>
</dbReference>
<dbReference type="GO" id="GO:0005506">
    <property type="term" value="F:iron ion binding"/>
    <property type="evidence" value="ECO:0007669"/>
    <property type="project" value="InterPro"/>
</dbReference>
<dbReference type="GO" id="GO:0016491">
    <property type="term" value="F:oxidoreductase activity"/>
    <property type="evidence" value="ECO:0007669"/>
    <property type="project" value="InterPro"/>
</dbReference>
<dbReference type="EMBL" id="QWGP01000001">
    <property type="protein sequence ID" value="RHZ98537.1"/>
    <property type="molecule type" value="Genomic_DNA"/>
</dbReference>
<dbReference type="InterPro" id="IPR000674">
    <property type="entry name" value="Ald_Oxase/Xan_DH_a/b"/>
</dbReference>
<evidence type="ECO:0000259" key="1">
    <source>
        <dbReference type="SMART" id="SM01008"/>
    </source>
</evidence>
<gene>
    <name evidence="2" type="ORF">D1114_00150</name>
</gene>
<dbReference type="PANTHER" id="PTHR11908">
    <property type="entry name" value="XANTHINE DEHYDROGENASE"/>
    <property type="match status" value="1"/>
</dbReference>
<feature type="domain" description="Aldehyde oxidase/xanthine dehydrogenase a/b hammerhead" evidence="1">
    <location>
        <begin position="38"/>
        <end position="150"/>
    </location>
</feature>
<dbReference type="Pfam" id="PF20256">
    <property type="entry name" value="MoCoBD_2"/>
    <property type="match status" value="1"/>
</dbReference>
<dbReference type="Pfam" id="PF01315">
    <property type="entry name" value="Ald_Xan_dh_C"/>
    <property type="match status" value="1"/>
</dbReference>
<dbReference type="Gene3D" id="3.30.365.10">
    <property type="entry name" value="Aldehyde oxidase/xanthine dehydrogenase, molybdopterin binding domain"/>
    <property type="match status" value="4"/>
</dbReference>
<dbReference type="RefSeq" id="WP_118998956.1">
    <property type="nucleotide sequence ID" value="NZ_QWGP01000001.1"/>
</dbReference>
<dbReference type="SUPFAM" id="SSF56003">
    <property type="entry name" value="Molybdenum cofactor-binding domain"/>
    <property type="match status" value="1"/>
</dbReference>
<evidence type="ECO:0000313" key="3">
    <source>
        <dbReference type="Proteomes" id="UP000266305"/>
    </source>
</evidence>
<dbReference type="InterPro" id="IPR008274">
    <property type="entry name" value="AldOxase/xan_DH_MoCoBD1"/>
</dbReference>
<sequence>MTAHLVFDEPDKRNRLDAMVQEVVGRPIDRSEGALKVSGRAVYAAEQATSLWSEKRAKCLYGVFVRATVPLGRVASLASDAARAVPGVLKVLQDPRLVRHPAQGMARKSPPQDPSEVTYFGQPLALVVAESFEAAREAARLVRVDYETSADAELDPAQAPSEFPEKKQSAQGDLEAALREAAVSLDATYSTPSMAAAAMEPHAALAWWEGDRMTLCGAYQMVSQNAEELADALGIAPEKVRVLAPFIGGGFGSKLGIAPEAVAAAVASETLGRPVMVTLARQQEFEIAHRRSETEQRVRLALDADGRLTGIGHEARVSNLDGESFSEPVQQATHFTYRGEHRQIRHEVARVNLTCAGSVRAPGEAVGVTIFEMALDELAEKAGLDPLELRLRNIPEEDPETGKPFTSHMLAEALRDGADRFGWSDRRAPGERRQGEWLIGMGMASAVRVNMLHKARVRVTLTGEGALVESSMTDIGTGTYTILTQIVAEMLGLAPDRVRTVLGDTDLPEGSGSGGSIGAASNGSAAFLACEEIRRQIAAQMGCPEEELTLKNGRATCGNRTRDLAELVTEPLSAEGHFEPGKALKGVRSSTFGAHFAEVAVNEITGEVRVRRMLGVFAAGRILNEKTARSQCLGGMTFGIGMALMEEMVHDRRFGQLVSRDLANYHIPAHADVPALEVHFLEERDSYGGTLQAKGIGELGICGSGAAVLNAIHNACGVRVRDLPATPDKVLDGLCALGR</sequence>
<dbReference type="InterPro" id="IPR046867">
    <property type="entry name" value="AldOxase/xan_DH_MoCoBD2"/>
</dbReference>